<dbReference type="GO" id="GO:0005886">
    <property type="term" value="C:plasma membrane"/>
    <property type="evidence" value="ECO:0007669"/>
    <property type="project" value="UniProtKB-SubCell"/>
</dbReference>
<dbReference type="AlphaFoldDB" id="A0A1Y3R2N7"/>
<keyword evidence="3 6" id="KW-0812">Transmembrane</keyword>
<feature type="transmembrane region" description="Helical" evidence="6">
    <location>
        <begin position="307"/>
        <end position="326"/>
    </location>
</feature>
<keyword evidence="2" id="KW-1003">Cell membrane</keyword>
<proteinExistence type="predicted"/>
<accession>A0A1Y3R2N7</accession>
<dbReference type="Gene3D" id="3.40.1710.10">
    <property type="entry name" value="abc type-2 transporter like domain"/>
    <property type="match status" value="1"/>
</dbReference>
<keyword evidence="4 6" id="KW-1133">Transmembrane helix</keyword>
<feature type="transmembrane region" description="Helical" evidence="6">
    <location>
        <begin position="271"/>
        <end position="295"/>
    </location>
</feature>
<dbReference type="PANTHER" id="PTHR30294:SF47">
    <property type="entry name" value="INNER MEMBRANE TRANSPORT PERMEASE YHHJ"/>
    <property type="match status" value="1"/>
</dbReference>
<dbReference type="Pfam" id="PF12698">
    <property type="entry name" value="ABC2_membrane_3"/>
    <property type="match status" value="1"/>
</dbReference>
<dbReference type="Proteomes" id="UP000195772">
    <property type="component" value="Unassembled WGS sequence"/>
</dbReference>
<dbReference type="InterPro" id="IPR051449">
    <property type="entry name" value="ABC-2_transporter_component"/>
</dbReference>
<evidence type="ECO:0000256" key="4">
    <source>
        <dbReference type="ARBA" id="ARBA00022989"/>
    </source>
</evidence>
<evidence type="ECO:0000256" key="2">
    <source>
        <dbReference type="ARBA" id="ARBA00022475"/>
    </source>
</evidence>
<dbReference type="OrthoDB" id="9811522at2"/>
<comment type="caution">
    <text evidence="8">The sequence shown here is derived from an EMBL/GenBank/DDBJ whole genome shotgun (WGS) entry which is preliminary data.</text>
</comment>
<feature type="transmembrane region" description="Helical" evidence="6">
    <location>
        <begin position="240"/>
        <end position="259"/>
    </location>
</feature>
<sequence>MPGFLHNTYTVLRRELVRLTHQPMYFVLMLVLPVVSFAFFALLFNKGVARDIPIAVLDDDHTSLSRKVTQMIDATPTALVAYEIQDMDEGERLMREGKVMAIVQIPSFFEKNILSNSQTHIENYVSGTNITVNGLLSKDIQTAVTTFTAGIQLQLLTKQGLSEKQAMAQLMPVRFSRHVLFNPYINYGYYLSPSFMPMMLLIFVVMVTVFTIGTELKHATAREWIDTANGSVGAALTGKILPVTVIMFLISLVMLLIIFKVVGVPLNGSLTVILLGTLLFILSYQAIAVFIVSLLSNLRLSLSIGGGYSVLAFTFSGLTFPVMAMWPAMRYLSKLFPFTYYTDIFVDQMLRGAPVACSLPDMGYMSLFIVLPLLCLPRLRTICTEEKYWGRL</sequence>
<reference evidence="9" key="1">
    <citation type="submission" date="2017-04" db="EMBL/GenBank/DDBJ databases">
        <title>Function of individual gut microbiota members based on whole genome sequencing of pure cultures obtained from chicken caecum.</title>
        <authorList>
            <person name="Medvecky M."/>
            <person name="Cejkova D."/>
            <person name="Polansky O."/>
            <person name="Karasova D."/>
            <person name="Kubasova T."/>
            <person name="Cizek A."/>
            <person name="Rychlik I."/>
        </authorList>
    </citation>
    <scope>NUCLEOTIDE SEQUENCE [LARGE SCALE GENOMIC DNA]</scope>
    <source>
        <strain evidence="9">An90</strain>
    </source>
</reference>
<gene>
    <name evidence="8" type="ORF">B5G41_05340</name>
</gene>
<evidence type="ECO:0000256" key="3">
    <source>
        <dbReference type="ARBA" id="ARBA00022692"/>
    </source>
</evidence>
<dbReference type="PANTHER" id="PTHR30294">
    <property type="entry name" value="MEMBRANE COMPONENT OF ABC TRANSPORTER YHHJ-RELATED"/>
    <property type="match status" value="1"/>
</dbReference>
<evidence type="ECO:0000313" key="8">
    <source>
        <dbReference type="EMBL" id="OUN03889.1"/>
    </source>
</evidence>
<evidence type="ECO:0000256" key="6">
    <source>
        <dbReference type="SAM" id="Phobius"/>
    </source>
</evidence>
<protein>
    <submittedName>
        <fullName evidence="8">Multidrug ABC transporter permease</fullName>
    </submittedName>
</protein>
<evidence type="ECO:0000313" key="9">
    <source>
        <dbReference type="Proteomes" id="UP000195772"/>
    </source>
</evidence>
<dbReference type="RefSeq" id="WP_087401676.1">
    <property type="nucleotide sequence ID" value="NZ_NFHB01000003.1"/>
</dbReference>
<feature type="transmembrane region" description="Helical" evidence="6">
    <location>
        <begin position="187"/>
        <end position="212"/>
    </location>
</feature>
<feature type="domain" description="ABC-2 type transporter transmembrane" evidence="7">
    <location>
        <begin position="26"/>
        <end position="373"/>
    </location>
</feature>
<evidence type="ECO:0000259" key="7">
    <source>
        <dbReference type="Pfam" id="PF12698"/>
    </source>
</evidence>
<evidence type="ECO:0000256" key="1">
    <source>
        <dbReference type="ARBA" id="ARBA00004651"/>
    </source>
</evidence>
<keyword evidence="5 6" id="KW-0472">Membrane</keyword>
<feature type="transmembrane region" description="Helical" evidence="6">
    <location>
        <begin position="24"/>
        <end position="44"/>
    </location>
</feature>
<dbReference type="EMBL" id="NFHB01000003">
    <property type="protein sequence ID" value="OUN03889.1"/>
    <property type="molecule type" value="Genomic_DNA"/>
</dbReference>
<dbReference type="eggNOG" id="COG1511">
    <property type="taxonomic scope" value="Bacteria"/>
</dbReference>
<dbReference type="InterPro" id="IPR013525">
    <property type="entry name" value="ABC2_TM"/>
</dbReference>
<organism evidence="8 9">
    <name type="scientific">Alistipes onderdonkii</name>
    <dbReference type="NCBI Taxonomy" id="328813"/>
    <lineage>
        <taxon>Bacteria</taxon>
        <taxon>Pseudomonadati</taxon>
        <taxon>Bacteroidota</taxon>
        <taxon>Bacteroidia</taxon>
        <taxon>Bacteroidales</taxon>
        <taxon>Rikenellaceae</taxon>
        <taxon>Alistipes</taxon>
    </lineage>
</organism>
<evidence type="ECO:0000256" key="5">
    <source>
        <dbReference type="ARBA" id="ARBA00023136"/>
    </source>
</evidence>
<name>A0A1Y3R2N7_9BACT</name>
<dbReference type="GO" id="GO:0140359">
    <property type="term" value="F:ABC-type transporter activity"/>
    <property type="evidence" value="ECO:0007669"/>
    <property type="project" value="InterPro"/>
</dbReference>
<comment type="subcellular location">
    <subcellularLocation>
        <location evidence="1">Cell membrane</location>
        <topology evidence="1">Multi-pass membrane protein</topology>
    </subcellularLocation>
</comment>